<sequence>MKVGDGAGGGGISLAGTAWDKKALEIAEEVIISFDGELGIYAFKTLLNAAIQEFELFTPTLFHRSGSPSMTDIEAFSTTYRARLDEAETTGSVPENISLEVSSPGVERVVRIPQDLERFKDRNLYVKYATEAVDGGSSSEHDGVFRLISFDSEGSSCTWGLADVRVNREKSGKGRPLSKKQKEWRLNTPLDSLRLVRLYSEI</sequence>
<reference evidence="2" key="1">
    <citation type="submission" date="2020-06" db="EMBL/GenBank/DDBJ databases">
        <authorList>
            <person name="Li T."/>
            <person name="Hu X."/>
            <person name="Zhang T."/>
            <person name="Song X."/>
            <person name="Zhang H."/>
            <person name="Dai N."/>
            <person name="Sheng W."/>
            <person name="Hou X."/>
            <person name="Wei L."/>
        </authorList>
    </citation>
    <scope>NUCLEOTIDE SEQUENCE</scope>
    <source>
        <strain evidence="2">G02</strain>
        <tissue evidence="2">Leaf</tissue>
    </source>
</reference>
<dbReference type="HAMAP" id="MF_01077">
    <property type="entry name" value="RimP"/>
    <property type="match status" value="1"/>
</dbReference>
<proteinExistence type="inferred from homology"/>
<dbReference type="PANTHER" id="PTHR34544">
    <property type="entry name" value="OSJNBA0006B20.18 PROTEIN"/>
    <property type="match status" value="1"/>
</dbReference>
<dbReference type="EMBL" id="JACGWJ010000023">
    <property type="protein sequence ID" value="KAL0326075.1"/>
    <property type="molecule type" value="Genomic_DNA"/>
</dbReference>
<dbReference type="GO" id="GO:0042274">
    <property type="term" value="P:ribosomal small subunit biogenesis"/>
    <property type="evidence" value="ECO:0007669"/>
    <property type="project" value="InterPro"/>
</dbReference>
<dbReference type="AlphaFoldDB" id="A0AAW2M3F3"/>
<dbReference type="InterPro" id="IPR057234">
    <property type="entry name" value="DUF7912"/>
</dbReference>
<dbReference type="Pfam" id="PF25498">
    <property type="entry name" value="DUF7912"/>
    <property type="match status" value="1"/>
</dbReference>
<name>A0AAW2M3F3_SESRA</name>
<comment type="caution">
    <text evidence="2">The sequence shown here is derived from an EMBL/GenBank/DDBJ whole genome shotgun (WGS) entry which is preliminary data.</text>
</comment>
<protein>
    <recommendedName>
        <fullName evidence="1">DUF7912 domain-containing protein</fullName>
    </recommendedName>
</protein>
<accession>A0AAW2M3F3</accession>
<dbReference type="InterPro" id="IPR003728">
    <property type="entry name" value="Ribosome_maturation_RimP"/>
</dbReference>
<dbReference type="PANTHER" id="PTHR34544:SF1">
    <property type="entry name" value="OS04G0438300 PROTEIN"/>
    <property type="match status" value="1"/>
</dbReference>
<organism evidence="2">
    <name type="scientific">Sesamum radiatum</name>
    <name type="common">Black benniseed</name>
    <dbReference type="NCBI Taxonomy" id="300843"/>
    <lineage>
        <taxon>Eukaryota</taxon>
        <taxon>Viridiplantae</taxon>
        <taxon>Streptophyta</taxon>
        <taxon>Embryophyta</taxon>
        <taxon>Tracheophyta</taxon>
        <taxon>Spermatophyta</taxon>
        <taxon>Magnoliopsida</taxon>
        <taxon>eudicotyledons</taxon>
        <taxon>Gunneridae</taxon>
        <taxon>Pentapetalae</taxon>
        <taxon>asterids</taxon>
        <taxon>lamiids</taxon>
        <taxon>Lamiales</taxon>
        <taxon>Pedaliaceae</taxon>
        <taxon>Sesamum</taxon>
    </lineage>
</organism>
<evidence type="ECO:0000313" key="2">
    <source>
        <dbReference type="EMBL" id="KAL0326075.1"/>
    </source>
</evidence>
<reference evidence="2" key="2">
    <citation type="journal article" date="2024" name="Plant">
        <title>Genomic evolution and insights into agronomic trait innovations of Sesamum species.</title>
        <authorList>
            <person name="Miao H."/>
            <person name="Wang L."/>
            <person name="Qu L."/>
            <person name="Liu H."/>
            <person name="Sun Y."/>
            <person name="Le M."/>
            <person name="Wang Q."/>
            <person name="Wei S."/>
            <person name="Zheng Y."/>
            <person name="Lin W."/>
            <person name="Duan Y."/>
            <person name="Cao H."/>
            <person name="Xiong S."/>
            <person name="Wang X."/>
            <person name="Wei L."/>
            <person name="Li C."/>
            <person name="Ma Q."/>
            <person name="Ju M."/>
            <person name="Zhao R."/>
            <person name="Li G."/>
            <person name="Mu C."/>
            <person name="Tian Q."/>
            <person name="Mei H."/>
            <person name="Zhang T."/>
            <person name="Gao T."/>
            <person name="Zhang H."/>
        </authorList>
    </citation>
    <scope>NUCLEOTIDE SEQUENCE</scope>
    <source>
        <strain evidence="2">G02</strain>
    </source>
</reference>
<gene>
    <name evidence="2" type="ORF">Sradi_5176800</name>
</gene>
<evidence type="ECO:0000259" key="1">
    <source>
        <dbReference type="Pfam" id="PF25498"/>
    </source>
</evidence>
<feature type="domain" description="DUF7912" evidence="1">
    <location>
        <begin position="109"/>
        <end position="199"/>
    </location>
</feature>